<dbReference type="Proteomes" id="UP000198510">
    <property type="component" value="Unassembled WGS sequence"/>
</dbReference>
<keyword evidence="3" id="KW-1185">Reference proteome</keyword>
<dbReference type="STRING" id="1075417.SAMN05421823_101586"/>
<organism evidence="2 3">
    <name type="scientific">Catalinimonas alkaloidigena</name>
    <dbReference type="NCBI Taxonomy" id="1075417"/>
    <lineage>
        <taxon>Bacteria</taxon>
        <taxon>Pseudomonadati</taxon>
        <taxon>Bacteroidota</taxon>
        <taxon>Cytophagia</taxon>
        <taxon>Cytophagales</taxon>
        <taxon>Catalimonadaceae</taxon>
        <taxon>Catalinimonas</taxon>
    </lineage>
</organism>
<evidence type="ECO:0000313" key="2">
    <source>
        <dbReference type="EMBL" id="SDJ98563.1"/>
    </source>
</evidence>
<evidence type="ECO:0000313" key="3">
    <source>
        <dbReference type="Proteomes" id="UP000198510"/>
    </source>
</evidence>
<proteinExistence type="predicted"/>
<protein>
    <submittedName>
        <fullName evidence="2">Uncharacterized protein</fullName>
    </submittedName>
</protein>
<keyword evidence="1" id="KW-1133">Transmembrane helix</keyword>
<feature type="transmembrane region" description="Helical" evidence="1">
    <location>
        <begin position="50"/>
        <end position="73"/>
    </location>
</feature>
<keyword evidence="1" id="KW-0812">Transmembrane</keyword>
<gene>
    <name evidence="2" type="ORF">SAMN05421823_101586</name>
</gene>
<reference evidence="2 3" key="1">
    <citation type="submission" date="2016-10" db="EMBL/GenBank/DDBJ databases">
        <authorList>
            <person name="de Groot N.N."/>
        </authorList>
    </citation>
    <scope>NUCLEOTIDE SEQUENCE [LARGE SCALE GENOMIC DNA]</scope>
    <source>
        <strain evidence="2 3">DSM 25186</strain>
    </source>
</reference>
<accession>A0A1G8Y773</accession>
<keyword evidence="1" id="KW-0472">Membrane</keyword>
<sequence>MLTLLVACLVLVFVLAGFALLALVGLITVGVVSTSVFIGVHQRSATKGFLAFTLTTFAVIGCALGCASGEILYRILHQGTVATSLLLGAFVGLIAGILFGRIAFRLLQRFITYLRQKLTSS</sequence>
<dbReference type="EMBL" id="FNFO01000001">
    <property type="protein sequence ID" value="SDJ98563.1"/>
    <property type="molecule type" value="Genomic_DNA"/>
</dbReference>
<name>A0A1G8Y773_9BACT</name>
<dbReference type="AlphaFoldDB" id="A0A1G8Y773"/>
<evidence type="ECO:0000256" key="1">
    <source>
        <dbReference type="SAM" id="Phobius"/>
    </source>
</evidence>
<feature type="transmembrane region" description="Helical" evidence="1">
    <location>
        <begin position="85"/>
        <end position="104"/>
    </location>
</feature>